<evidence type="ECO:0000256" key="1">
    <source>
        <dbReference type="SAM" id="MobiDB-lite"/>
    </source>
</evidence>
<sequence>IGIPTILLCFSIAFVSTKRNALNGRPDMFEGDIDDMTRKHQTPNTRGDHDSFEDFFDAQGDESENEEYDFQDAPPRSRWGGGPQISWRR</sequence>
<dbReference type="EMBL" id="CALNXI010000006">
    <property type="protein sequence ID" value="CAH3014087.1"/>
    <property type="molecule type" value="Genomic_DNA"/>
</dbReference>
<dbReference type="Proteomes" id="UP001159427">
    <property type="component" value="Unassembled WGS sequence"/>
</dbReference>
<keyword evidence="2" id="KW-0732">Signal</keyword>
<evidence type="ECO:0000313" key="4">
    <source>
        <dbReference type="Proteomes" id="UP001159427"/>
    </source>
</evidence>
<reference evidence="3 4" key="1">
    <citation type="submission" date="2022-05" db="EMBL/GenBank/DDBJ databases">
        <authorList>
            <consortium name="Genoscope - CEA"/>
            <person name="William W."/>
        </authorList>
    </citation>
    <scope>NUCLEOTIDE SEQUENCE [LARGE SCALE GENOMIC DNA]</scope>
</reference>
<feature type="chain" id="PRO_5045469711" evidence="2">
    <location>
        <begin position="18"/>
        <end position="89"/>
    </location>
</feature>
<gene>
    <name evidence="3" type="ORF">PEVE_00036965</name>
</gene>
<accession>A0ABN8LJH9</accession>
<comment type="caution">
    <text evidence="3">The sequence shown here is derived from an EMBL/GenBank/DDBJ whole genome shotgun (WGS) entry which is preliminary data.</text>
</comment>
<feature type="region of interest" description="Disordered" evidence="1">
    <location>
        <begin position="25"/>
        <end position="89"/>
    </location>
</feature>
<protein>
    <submittedName>
        <fullName evidence="3">Uncharacterized protein</fullName>
    </submittedName>
</protein>
<organism evidence="3 4">
    <name type="scientific">Porites evermanni</name>
    <dbReference type="NCBI Taxonomy" id="104178"/>
    <lineage>
        <taxon>Eukaryota</taxon>
        <taxon>Metazoa</taxon>
        <taxon>Cnidaria</taxon>
        <taxon>Anthozoa</taxon>
        <taxon>Hexacorallia</taxon>
        <taxon>Scleractinia</taxon>
        <taxon>Fungiina</taxon>
        <taxon>Poritidae</taxon>
        <taxon>Porites</taxon>
    </lineage>
</organism>
<evidence type="ECO:0000313" key="3">
    <source>
        <dbReference type="EMBL" id="CAH3014087.1"/>
    </source>
</evidence>
<name>A0ABN8LJH9_9CNID</name>
<feature type="compositionally biased region" description="Acidic residues" evidence="1">
    <location>
        <begin position="53"/>
        <end position="70"/>
    </location>
</feature>
<keyword evidence="4" id="KW-1185">Reference proteome</keyword>
<evidence type="ECO:0000256" key="2">
    <source>
        <dbReference type="SAM" id="SignalP"/>
    </source>
</evidence>
<feature type="non-terminal residue" evidence="3">
    <location>
        <position position="1"/>
    </location>
</feature>
<feature type="signal peptide" evidence="2">
    <location>
        <begin position="1"/>
        <end position="17"/>
    </location>
</feature>
<proteinExistence type="predicted"/>